<gene>
    <name evidence="1" type="ORF">SDC9_163219</name>
</gene>
<protein>
    <submittedName>
        <fullName evidence="1">Uncharacterized protein</fullName>
    </submittedName>
</protein>
<dbReference type="SUPFAM" id="SSF53850">
    <property type="entry name" value="Periplasmic binding protein-like II"/>
    <property type="match status" value="1"/>
</dbReference>
<proteinExistence type="predicted"/>
<organism evidence="1">
    <name type="scientific">bioreactor metagenome</name>
    <dbReference type="NCBI Taxonomy" id="1076179"/>
    <lineage>
        <taxon>unclassified sequences</taxon>
        <taxon>metagenomes</taxon>
        <taxon>ecological metagenomes</taxon>
    </lineage>
</organism>
<name>A0A645FV13_9ZZZZ</name>
<dbReference type="EMBL" id="VSSQ01062756">
    <property type="protein sequence ID" value="MPN15883.1"/>
    <property type="molecule type" value="Genomic_DNA"/>
</dbReference>
<accession>A0A645FV13</accession>
<comment type="caution">
    <text evidence="1">The sequence shown here is derived from an EMBL/GenBank/DDBJ whole genome shotgun (WGS) entry which is preliminary data.</text>
</comment>
<dbReference type="AlphaFoldDB" id="A0A645FV13"/>
<dbReference type="Gene3D" id="3.40.190.10">
    <property type="entry name" value="Periplasmic binding protein-like II"/>
    <property type="match status" value="1"/>
</dbReference>
<reference evidence="1" key="1">
    <citation type="submission" date="2019-08" db="EMBL/GenBank/DDBJ databases">
        <authorList>
            <person name="Kucharzyk K."/>
            <person name="Murdoch R.W."/>
            <person name="Higgins S."/>
            <person name="Loffler F."/>
        </authorList>
    </citation>
    <scope>NUCLEOTIDE SEQUENCE</scope>
</reference>
<evidence type="ECO:0000313" key="1">
    <source>
        <dbReference type="EMBL" id="MPN15883.1"/>
    </source>
</evidence>
<sequence length="87" mass="9618">MALLNAISEKSGCNFEIVQMDANARLSALESGKVDLIFWIGCFSDDGFEPETDNVTLSSPYFEESICFVGYSADIMKKTISIYESVN</sequence>